<feature type="region of interest" description="Disordered" evidence="6">
    <location>
        <begin position="490"/>
        <end position="511"/>
    </location>
</feature>
<feature type="compositionally biased region" description="Low complexity" evidence="6">
    <location>
        <begin position="97"/>
        <end position="118"/>
    </location>
</feature>
<dbReference type="AlphaFoldDB" id="A0A061RNI1"/>
<dbReference type="InterPro" id="IPR032675">
    <property type="entry name" value="LRR_dom_sf"/>
</dbReference>
<protein>
    <submittedName>
        <fullName evidence="7">Surface antigen protein</fullName>
    </submittedName>
</protein>
<dbReference type="Pfam" id="PF13855">
    <property type="entry name" value="LRR_8"/>
    <property type="match status" value="1"/>
</dbReference>
<dbReference type="EMBL" id="GBEZ01013807">
    <property type="protein sequence ID" value="JAC72215.1"/>
    <property type="molecule type" value="Transcribed_RNA"/>
</dbReference>
<keyword evidence="5" id="KW-0472">Membrane</keyword>
<comment type="subcellular location">
    <subcellularLocation>
        <location evidence="2">Cytoplasm</location>
        <location evidence="2">Cytoskeleton</location>
        <location evidence="2">Cilium axoneme</location>
    </subcellularLocation>
    <subcellularLocation>
        <location evidence="1">Membrane</location>
        <topology evidence="1">Single-pass membrane protein</topology>
    </subcellularLocation>
</comment>
<organism evidence="7">
    <name type="scientific">Tetraselmis sp. GSL018</name>
    <dbReference type="NCBI Taxonomy" id="582737"/>
    <lineage>
        <taxon>Eukaryota</taxon>
        <taxon>Viridiplantae</taxon>
        <taxon>Chlorophyta</taxon>
        <taxon>core chlorophytes</taxon>
        <taxon>Chlorodendrophyceae</taxon>
        <taxon>Chlorodendrales</taxon>
        <taxon>Chlorodendraceae</taxon>
        <taxon>Tetraselmis</taxon>
    </lineage>
</organism>
<name>A0A061RNI1_9CHLO</name>
<feature type="region of interest" description="Disordered" evidence="6">
    <location>
        <begin position="1"/>
        <end position="128"/>
    </location>
</feature>
<keyword evidence="4" id="KW-0677">Repeat</keyword>
<proteinExistence type="predicted"/>
<dbReference type="GO" id="GO:0016020">
    <property type="term" value="C:membrane"/>
    <property type="evidence" value="ECO:0007669"/>
    <property type="project" value="UniProtKB-SubCell"/>
</dbReference>
<dbReference type="Pfam" id="PF00560">
    <property type="entry name" value="LRR_1"/>
    <property type="match status" value="2"/>
</dbReference>
<dbReference type="InterPro" id="IPR001611">
    <property type="entry name" value="Leu-rich_rpt"/>
</dbReference>
<evidence type="ECO:0000256" key="1">
    <source>
        <dbReference type="ARBA" id="ARBA00004167"/>
    </source>
</evidence>
<reference evidence="7" key="1">
    <citation type="submission" date="2014-05" db="EMBL/GenBank/DDBJ databases">
        <title>The transcriptome of the halophilic microalga Tetraselmis sp. GSL018 isolated from the Great Salt Lake, Utah.</title>
        <authorList>
            <person name="Jinkerson R.E."/>
            <person name="D'Adamo S."/>
            <person name="Posewitz M.C."/>
        </authorList>
    </citation>
    <scope>NUCLEOTIDE SEQUENCE</scope>
    <source>
        <strain evidence="7">GSL018</strain>
    </source>
</reference>
<evidence type="ECO:0000256" key="5">
    <source>
        <dbReference type="ARBA" id="ARBA00023136"/>
    </source>
</evidence>
<dbReference type="Gene3D" id="3.80.10.10">
    <property type="entry name" value="Ribonuclease Inhibitor"/>
    <property type="match status" value="1"/>
</dbReference>
<evidence type="ECO:0000256" key="3">
    <source>
        <dbReference type="ARBA" id="ARBA00022614"/>
    </source>
</evidence>
<dbReference type="PANTHER" id="PTHR48054:SF82">
    <property type="entry name" value="LRR RECEPTOR-LIKE SERINE_THREONINE-PROTEIN KINASE FLS2"/>
    <property type="match status" value="1"/>
</dbReference>
<keyword evidence="3" id="KW-0433">Leucine-rich repeat</keyword>
<sequence>MRRASPASRGFSSRRPTPAPARVDVSPNKQPGRLQPAAPTARIRSAAWPRPQRSATTCTPRAVGGPRWTRAFATRARPERAGRPVACAPPPAPTPGSSPSSSAGGPGSPWAPARPSPGDGAGPRWPGVELSGASLGGFLSALHLEDFGFRGPLEPGWAHLAQPLGRMSWDLSHNRATGTLPPEWSAVLPRLSSLDLSRNALRGTLPAAWALASAAAPAGGLAINLGLNSLSGALPPAWLARGRLRSVTDLNLEGNRLTGTIPADWSALGSRLWALSLAGNRVAGTLPSELSAFAGARVLRFGSNALTGTLPPEYSAMIELKSMEAEDNALSGTLPAEWSAVEAWDVIWSLSGNRLTGTIPACWSAVSLQRLEIQNNSLSGPLPDQLSAVPGLMELDLSDNGFSGTLPASWSTLTTLRRVNLARNRLHGTIPAEWSALRRLDVLRLSGNALLEGGVPLDGGVEVSAGGTLLRWNASAELIWNKHEGRWHRAHTEGQGSDDGPSSEGGGGGWTQDDRGQCSFCRLLPDPSDKCGCIRDCCSTLGDKSLCKLDYDRILGTENCGDPCSYCWGIPSVADRSACFNSCCAPLDDDDAFPLRSQACRVSREGAEGLRRH</sequence>
<evidence type="ECO:0000313" key="7">
    <source>
        <dbReference type="EMBL" id="JAC72215.1"/>
    </source>
</evidence>
<dbReference type="InterPro" id="IPR052592">
    <property type="entry name" value="LRR-RLK"/>
</dbReference>
<dbReference type="GO" id="GO:0005930">
    <property type="term" value="C:axoneme"/>
    <property type="evidence" value="ECO:0007669"/>
    <property type="project" value="UniProtKB-SubCell"/>
</dbReference>
<feature type="compositionally biased region" description="Pro residues" evidence="6">
    <location>
        <begin position="87"/>
        <end position="96"/>
    </location>
</feature>
<evidence type="ECO:0000256" key="2">
    <source>
        <dbReference type="ARBA" id="ARBA00004430"/>
    </source>
</evidence>
<evidence type="ECO:0000256" key="6">
    <source>
        <dbReference type="SAM" id="MobiDB-lite"/>
    </source>
</evidence>
<gene>
    <name evidence="7" type="ORF">TSPGSL018_246</name>
</gene>
<dbReference type="SUPFAM" id="SSF52058">
    <property type="entry name" value="L domain-like"/>
    <property type="match status" value="2"/>
</dbReference>
<evidence type="ECO:0000256" key="4">
    <source>
        <dbReference type="ARBA" id="ARBA00022737"/>
    </source>
</evidence>
<dbReference type="PANTHER" id="PTHR48054">
    <property type="entry name" value="RECEPTOR KINASE-LIKE PROTEIN XA21"/>
    <property type="match status" value="1"/>
</dbReference>
<dbReference type="FunFam" id="3.80.10.10:FF:000095">
    <property type="entry name" value="LRR receptor-like serine/threonine-protein kinase GSO1"/>
    <property type="match status" value="1"/>
</dbReference>
<accession>A0A061RNI1</accession>